<dbReference type="InterPro" id="IPR007742">
    <property type="entry name" value="NosD_dom"/>
</dbReference>
<protein>
    <submittedName>
        <fullName evidence="3">Right-handed parallel beta-helix repeat-containing protein</fullName>
    </submittedName>
</protein>
<dbReference type="Pfam" id="PF05048">
    <property type="entry name" value="NosD"/>
    <property type="match status" value="1"/>
</dbReference>
<keyword evidence="4" id="KW-1185">Reference proteome</keyword>
<dbReference type="Gene3D" id="2.160.20.10">
    <property type="entry name" value="Single-stranded right-handed beta-helix, Pectin lyase-like"/>
    <property type="match status" value="1"/>
</dbReference>
<dbReference type="InterPro" id="IPR011050">
    <property type="entry name" value="Pectin_lyase_fold/virulence"/>
</dbReference>
<comment type="caution">
    <text evidence="3">The sequence shown here is derived from an EMBL/GenBank/DDBJ whole genome shotgun (WGS) entry which is preliminary data.</text>
</comment>
<feature type="domain" description="Periplasmic copper-binding protein NosD beta helix" evidence="2">
    <location>
        <begin position="290"/>
        <end position="439"/>
    </location>
</feature>
<dbReference type="Proteomes" id="UP001195903">
    <property type="component" value="Unassembled WGS sequence"/>
</dbReference>
<dbReference type="EMBL" id="JAHEPS010000004">
    <property type="protein sequence ID" value="MBT1445102.1"/>
    <property type="molecule type" value="Genomic_DNA"/>
</dbReference>
<reference evidence="3 4" key="1">
    <citation type="submission" date="2021-05" db="EMBL/GenBank/DDBJ databases">
        <title>Shewanella sp. JM162201.</title>
        <authorList>
            <person name="Xu S."/>
            <person name="Li A."/>
        </authorList>
    </citation>
    <scope>NUCLEOTIDE SEQUENCE [LARGE SCALE GENOMIC DNA]</scope>
    <source>
        <strain evidence="3 4">JM162201</strain>
    </source>
</reference>
<evidence type="ECO:0000259" key="2">
    <source>
        <dbReference type="Pfam" id="PF05048"/>
    </source>
</evidence>
<evidence type="ECO:0000256" key="1">
    <source>
        <dbReference type="SAM" id="SignalP"/>
    </source>
</evidence>
<dbReference type="SUPFAM" id="SSF51126">
    <property type="entry name" value="Pectin lyase-like"/>
    <property type="match status" value="1"/>
</dbReference>
<organism evidence="3 4">
    <name type="scientific">Shewanella jiangmenensis</name>
    <dbReference type="NCBI Taxonomy" id="2837387"/>
    <lineage>
        <taxon>Bacteria</taxon>
        <taxon>Pseudomonadati</taxon>
        <taxon>Pseudomonadota</taxon>
        <taxon>Gammaproteobacteria</taxon>
        <taxon>Alteromonadales</taxon>
        <taxon>Shewanellaceae</taxon>
        <taxon>Shewanella</taxon>
    </lineage>
</organism>
<accession>A0ABS5V3S7</accession>
<proteinExistence type="predicted"/>
<evidence type="ECO:0000313" key="4">
    <source>
        <dbReference type="Proteomes" id="UP001195903"/>
    </source>
</evidence>
<dbReference type="InterPro" id="IPR012334">
    <property type="entry name" value="Pectin_lyas_fold"/>
</dbReference>
<keyword evidence="1" id="KW-0732">Signal</keyword>
<dbReference type="RefSeq" id="WP_214507311.1">
    <property type="nucleotide sequence ID" value="NZ_JAHEPS010000004.1"/>
</dbReference>
<gene>
    <name evidence="3" type="ORF">KJI95_11280</name>
</gene>
<evidence type="ECO:0000313" key="3">
    <source>
        <dbReference type="EMBL" id="MBT1445102.1"/>
    </source>
</evidence>
<feature type="signal peptide" evidence="1">
    <location>
        <begin position="1"/>
        <end position="25"/>
    </location>
</feature>
<feature type="chain" id="PRO_5045487104" evidence="1">
    <location>
        <begin position="26"/>
        <end position="508"/>
    </location>
</feature>
<sequence>MLTFFSSRQLALLACFLPAMTFADAGPAKVQHQGLKAAEQQVQALRSTMAALPEWQLEKGPLRSGAAQISIQPMFAAQQGSWPFEPLVKRGLFKRISTYQTRHPQMLTISQGQISLAQLCSRIDDPSVIQCAGDKVQLHYPLLIAPDAALTLDKLNLVLHGGHGAAIINQGALVIRGSNISDVALGASQAQGAAPADAVNETNAANSTNAAKAGNLTKAAPRAFLLSWGGSELWLEDSTLTGLGVDSHLSTGLSVARSPQQGKDVAEARVTLINNRFVDMWVGAELSHAKARIVNNHFELTRKQALDVSQSRVLIRGSYVAGTNEQSGIRVQGGSAALQSNKVFRANKAAIELVGVATALVEDNLLGGGPGYGVLVQQAGVLVMSGNLVGAGGRNGIDVSDATELALIDNKVISRAEHGISLQAGKDVASAYVIYGNYFESIGKSLLRTSGIRQLVLGKNTFLSSGLQQDVYAGDLSVLQGRLLDPELMELLRVEFDGANSAASAKLN</sequence>
<name>A0ABS5V3S7_9GAMM</name>